<sequence length="252" mass="27426">MDEIPTGSAIFKHFIGILVCLELVCGALVWILVASTNVSVTAISQGYIMFVSVSFFVITFLWLCVYLFTSPRESNTSITFEAFLITAAFVLYLSASVLQANVTICAVHNCDFSTDNNNSTESVIITNSSSSSSTIQPLSTITAPTNFHHTSLEAHATPPVKTTDLSAPSRTTNDMELDEAALNGRLISKTPSSLSRIIRSIKILKEGGISSNPCLMRRNDYRINIAATVFAFITSAAYCLHAILLLQRWKGV</sequence>
<evidence type="ECO:0000313" key="8">
    <source>
        <dbReference type="Ensembl" id="ENSEBUP00000007479.1"/>
    </source>
</evidence>
<organism evidence="8 9">
    <name type="scientific">Eptatretus burgeri</name>
    <name type="common">Inshore hagfish</name>
    <dbReference type="NCBI Taxonomy" id="7764"/>
    <lineage>
        <taxon>Eukaryota</taxon>
        <taxon>Metazoa</taxon>
        <taxon>Chordata</taxon>
        <taxon>Craniata</taxon>
        <taxon>Vertebrata</taxon>
        <taxon>Cyclostomata</taxon>
        <taxon>Myxini</taxon>
        <taxon>Myxiniformes</taxon>
        <taxon>Myxinidae</taxon>
        <taxon>Eptatretinae</taxon>
        <taxon>Eptatretus</taxon>
    </lineage>
</organism>
<evidence type="ECO:0000256" key="4">
    <source>
        <dbReference type="ARBA" id="ARBA00023136"/>
    </source>
</evidence>
<dbReference type="InterPro" id="IPR050578">
    <property type="entry name" value="MARVEL-CKLF_proteins"/>
</dbReference>
<evidence type="ECO:0000256" key="1">
    <source>
        <dbReference type="ARBA" id="ARBA00004141"/>
    </source>
</evidence>
<keyword evidence="9" id="KW-1185">Reference proteome</keyword>
<dbReference type="GeneTree" id="ENSGT00940000154987"/>
<dbReference type="PANTHER" id="PTHR22776">
    <property type="entry name" value="MARVEL-CONTAINING POTENTIAL LIPID RAFT-ASSOCIATED PROTEIN"/>
    <property type="match status" value="1"/>
</dbReference>
<proteinExistence type="predicted"/>
<dbReference type="InterPro" id="IPR008253">
    <property type="entry name" value="Marvel"/>
</dbReference>
<accession>A0A8C4NIW9</accession>
<dbReference type="Pfam" id="PF01284">
    <property type="entry name" value="MARVEL"/>
    <property type="match status" value="1"/>
</dbReference>
<comment type="subcellular location">
    <subcellularLocation>
        <location evidence="1">Membrane</location>
        <topology evidence="1">Multi-pass membrane protein</topology>
    </subcellularLocation>
</comment>
<name>A0A8C4NIW9_EPTBU</name>
<dbReference type="GO" id="GO:0042552">
    <property type="term" value="P:myelination"/>
    <property type="evidence" value="ECO:0007669"/>
    <property type="project" value="TreeGrafter"/>
</dbReference>
<feature type="transmembrane region" description="Helical" evidence="6">
    <location>
        <begin position="46"/>
        <end position="68"/>
    </location>
</feature>
<dbReference type="PANTHER" id="PTHR22776:SF97">
    <property type="entry name" value="RE01453P"/>
    <property type="match status" value="1"/>
</dbReference>
<reference evidence="8" key="1">
    <citation type="submission" date="2025-08" db="UniProtKB">
        <authorList>
            <consortium name="Ensembl"/>
        </authorList>
    </citation>
    <scope>IDENTIFICATION</scope>
</reference>
<dbReference type="PROSITE" id="PS51225">
    <property type="entry name" value="MARVEL"/>
    <property type="match status" value="1"/>
</dbReference>
<evidence type="ECO:0000256" key="2">
    <source>
        <dbReference type="ARBA" id="ARBA00022692"/>
    </source>
</evidence>
<dbReference type="AlphaFoldDB" id="A0A8C4NIW9"/>
<evidence type="ECO:0000256" key="5">
    <source>
        <dbReference type="PROSITE-ProRule" id="PRU00581"/>
    </source>
</evidence>
<feature type="domain" description="MARVEL" evidence="7">
    <location>
        <begin position="10"/>
        <end position="250"/>
    </location>
</feature>
<keyword evidence="4 5" id="KW-0472">Membrane</keyword>
<evidence type="ECO:0000259" key="7">
    <source>
        <dbReference type="PROSITE" id="PS51225"/>
    </source>
</evidence>
<evidence type="ECO:0000256" key="6">
    <source>
        <dbReference type="SAM" id="Phobius"/>
    </source>
</evidence>
<dbReference type="GO" id="GO:0016020">
    <property type="term" value="C:membrane"/>
    <property type="evidence" value="ECO:0007669"/>
    <property type="project" value="UniProtKB-SubCell"/>
</dbReference>
<evidence type="ECO:0000256" key="3">
    <source>
        <dbReference type="ARBA" id="ARBA00022989"/>
    </source>
</evidence>
<dbReference type="Ensembl" id="ENSEBUT00000007961.1">
    <property type="protein sequence ID" value="ENSEBUP00000007479.1"/>
    <property type="gene ID" value="ENSEBUG00000004884.1"/>
</dbReference>
<evidence type="ECO:0000313" key="9">
    <source>
        <dbReference type="Proteomes" id="UP000694388"/>
    </source>
</evidence>
<keyword evidence="3 6" id="KW-1133">Transmembrane helix</keyword>
<feature type="transmembrane region" description="Helical" evidence="6">
    <location>
        <begin position="14"/>
        <end position="34"/>
    </location>
</feature>
<feature type="transmembrane region" description="Helical" evidence="6">
    <location>
        <begin position="80"/>
        <end position="98"/>
    </location>
</feature>
<keyword evidence="2 5" id="KW-0812">Transmembrane</keyword>
<dbReference type="Proteomes" id="UP000694388">
    <property type="component" value="Unplaced"/>
</dbReference>
<feature type="transmembrane region" description="Helical" evidence="6">
    <location>
        <begin position="225"/>
        <end position="246"/>
    </location>
</feature>
<protein>
    <recommendedName>
        <fullName evidence="7">MARVEL domain-containing protein</fullName>
    </recommendedName>
</protein>
<dbReference type="GO" id="GO:0019911">
    <property type="term" value="F:structural constituent of myelin sheath"/>
    <property type="evidence" value="ECO:0007669"/>
    <property type="project" value="TreeGrafter"/>
</dbReference>
<reference evidence="8" key="2">
    <citation type="submission" date="2025-09" db="UniProtKB">
        <authorList>
            <consortium name="Ensembl"/>
        </authorList>
    </citation>
    <scope>IDENTIFICATION</scope>
</reference>